<keyword evidence="2" id="KW-0808">Transferase</keyword>
<dbReference type="SUPFAM" id="SSF56112">
    <property type="entry name" value="Protein kinase-like (PK-like)"/>
    <property type="match status" value="1"/>
</dbReference>
<comment type="caution">
    <text evidence="2">The sequence shown here is derived from an EMBL/GenBank/DDBJ whole genome shotgun (WGS) entry which is preliminary data.</text>
</comment>
<evidence type="ECO:0000313" key="2">
    <source>
        <dbReference type="EMBL" id="KTD58881.1"/>
    </source>
</evidence>
<evidence type="ECO:0000259" key="1">
    <source>
        <dbReference type="PROSITE" id="PS50011"/>
    </source>
</evidence>
<keyword evidence="3" id="KW-1185">Reference proteome</keyword>
<gene>
    <name evidence="2" type="ORF">Lsha_2099</name>
</gene>
<evidence type="ECO:0000313" key="3">
    <source>
        <dbReference type="Proteomes" id="UP000054600"/>
    </source>
</evidence>
<dbReference type="InterPro" id="IPR008266">
    <property type="entry name" value="Tyr_kinase_AS"/>
</dbReference>
<dbReference type="PROSITE" id="PS00109">
    <property type="entry name" value="PROTEIN_KINASE_TYR"/>
    <property type="match status" value="1"/>
</dbReference>
<dbReference type="Proteomes" id="UP000054600">
    <property type="component" value="Unassembled WGS sequence"/>
</dbReference>
<accession>A0A0W0YPU7</accession>
<dbReference type="SMART" id="SM00220">
    <property type="entry name" value="S_TKc"/>
    <property type="match status" value="1"/>
</dbReference>
<dbReference type="Pfam" id="PF00069">
    <property type="entry name" value="Pkinase"/>
    <property type="match status" value="1"/>
</dbReference>
<feature type="domain" description="Protein kinase" evidence="1">
    <location>
        <begin position="63"/>
        <end position="366"/>
    </location>
</feature>
<sequence>MKNYADLIASLNQKNLFDDLNEFSADNPQWMEITPEQSGEPHILHAFKQNGEIQLISYEYNEPGNSVHLGSGTQASIYAAVNLKTGQKLALKIHDLRDAEDSESRNARKEALLNGNKQAYTVQNQVPALIHTYAYGLSPDGTKVMMLMERGGMSVEKWVATQTPTFDQKVNLVVQIVALVTALQKANVRHGDLTFWNLLVNERGQLKLCDIDTMQPIQSSDRSEIAAVNGLIYALFVGRMAAFGFEGNPYSNSKRLEYKTINLLEKIQWQGIKQVQYSVRAIHSDLKVYPPLNQTQITTRLHSIDSYLNDVTANAISVYRGLLITWWKNKSSQSIYLGNDILNKKIYVEPKELLEHLTDIYSHPLILDTILAEKKTWDNRDMVSALYQLSCELKKSHSPVYEKITAALKRNAGTLLQQIQYQAGEFDFAADDNPQEVFRLISAMDVNKKKAALEQLADNKEGDAFSNFSDYLFRENALSRQRSMKDSKIVDLQCLFDVALQKNKPIDMQLIDILFADALKNDEGRAIKLIEMFPYLVSFSLINSAIYHHRNNLVNACIDHNNLDKQLILASAFQALRYNNSESHVQGLKLLLLCDAQEVNQYINRNEMSKAEIGMFKERLMGAVKNYAIDRPDLNDQCELYKAVCDKKGAVGRIMNTMTGTFQFTLSFNYNTTRPMQELESAYENLQGRVGSSLPLS</sequence>
<dbReference type="GO" id="GO:0004672">
    <property type="term" value="F:protein kinase activity"/>
    <property type="evidence" value="ECO:0007669"/>
    <property type="project" value="InterPro"/>
</dbReference>
<dbReference type="PROSITE" id="PS50011">
    <property type="entry name" value="PROTEIN_KINASE_DOM"/>
    <property type="match status" value="1"/>
</dbReference>
<protein>
    <submittedName>
        <fullName evidence="2">Protein kinase domain protein</fullName>
    </submittedName>
</protein>
<dbReference type="EMBL" id="LNYW01000054">
    <property type="protein sequence ID" value="KTD58881.1"/>
    <property type="molecule type" value="Genomic_DNA"/>
</dbReference>
<dbReference type="GO" id="GO:0005524">
    <property type="term" value="F:ATP binding"/>
    <property type="evidence" value="ECO:0007669"/>
    <property type="project" value="InterPro"/>
</dbReference>
<dbReference type="PATRIC" id="fig|1122169.6.peg.2403"/>
<dbReference type="InterPro" id="IPR011009">
    <property type="entry name" value="Kinase-like_dom_sf"/>
</dbReference>
<proteinExistence type="predicted"/>
<dbReference type="STRING" id="1122169.Lsha_2099"/>
<dbReference type="Gene3D" id="1.10.510.10">
    <property type="entry name" value="Transferase(Phosphotransferase) domain 1"/>
    <property type="match status" value="1"/>
</dbReference>
<reference evidence="2 3" key="1">
    <citation type="submission" date="2015-11" db="EMBL/GenBank/DDBJ databases">
        <title>Genomic analysis of 38 Legionella species identifies large and diverse effector repertoires.</title>
        <authorList>
            <person name="Burstein D."/>
            <person name="Amaro F."/>
            <person name="Zusman T."/>
            <person name="Lifshitz Z."/>
            <person name="Cohen O."/>
            <person name="Gilbert J.A."/>
            <person name="Pupko T."/>
            <person name="Shuman H.A."/>
            <person name="Segal G."/>
        </authorList>
    </citation>
    <scope>NUCLEOTIDE SEQUENCE [LARGE SCALE GENOMIC DNA]</scope>
    <source>
        <strain evidence="2 3">ATCC 49655</strain>
    </source>
</reference>
<keyword evidence="2" id="KW-0418">Kinase</keyword>
<name>A0A0W0YPU7_9GAMM</name>
<organism evidence="2 3">
    <name type="scientific">Legionella shakespearei DSM 23087</name>
    <dbReference type="NCBI Taxonomy" id="1122169"/>
    <lineage>
        <taxon>Bacteria</taxon>
        <taxon>Pseudomonadati</taxon>
        <taxon>Pseudomonadota</taxon>
        <taxon>Gammaproteobacteria</taxon>
        <taxon>Legionellales</taxon>
        <taxon>Legionellaceae</taxon>
        <taxon>Legionella</taxon>
    </lineage>
</organism>
<dbReference type="AlphaFoldDB" id="A0A0W0YPU7"/>
<dbReference type="RefSeq" id="WP_018576338.1">
    <property type="nucleotide sequence ID" value="NZ_KB892385.1"/>
</dbReference>
<dbReference type="InterPro" id="IPR000719">
    <property type="entry name" value="Prot_kinase_dom"/>
</dbReference>